<feature type="compositionally biased region" description="Basic and acidic residues" evidence="1">
    <location>
        <begin position="284"/>
        <end position="301"/>
    </location>
</feature>
<dbReference type="STRING" id="77044.A0A1W2TNF7"/>
<dbReference type="OrthoDB" id="5341904at2759"/>
<evidence type="ECO:0000313" key="2">
    <source>
        <dbReference type="EMBL" id="GAP89905.2"/>
    </source>
</evidence>
<feature type="compositionally biased region" description="Polar residues" evidence="1">
    <location>
        <begin position="844"/>
        <end position="860"/>
    </location>
</feature>
<protein>
    <submittedName>
        <fullName evidence="2">Putative proteophosphoglycan ppg4</fullName>
    </submittedName>
</protein>
<dbReference type="EMBL" id="DF977489">
    <property type="protein sequence ID" value="GAP89905.2"/>
    <property type="molecule type" value="Genomic_DNA"/>
</dbReference>
<feature type="region of interest" description="Disordered" evidence="1">
    <location>
        <begin position="284"/>
        <end position="401"/>
    </location>
</feature>
<evidence type="ECO:0000256" key="1">
    <source>
        <dbReference type="SAM" id="MobiDB-lite"/>
    </source>
</evidence>
<proteinExistence type="predicted"/>
<feature type="region of interest" description="Disordered" evidence="1">
    <location>
        <begin position="815"/>
        <end position="918"/>
    </location>
</feature>
<dbReference type="Proteomes" id="UP000054516">
    <property type="component" value="Unassembled WGS sequence"/>
</dbReference>
<evidence type="ECO:0000313" key="3">
    <source>
        <dbReference type="Proteomes" id="UP000054516"/>
    </source>
</evidence>
<feature type="compositionally biased region" description="Polar residues" evidence="1">
    <location>
        <begin position="373"/>
        <end position="387"/>
    </location>
</feature>
<name>A0A1W2TNF7_ROSNE</name>
<reference evidence="2" key="1">
    <citation type="submission" date="2016-03" db="EMBL/GenBank/DDBJ databases">
        <title>Draft genome sequence of Rosellinia necatrix.</title>
        <authorList>
            <person name="Kanematsu S."/>
        </authorList>
    </citation>
    <scope>NUCLEOTIDE SEQUENCE [LARGE SCALE GENOMIC DNA]</scope>
    <source>
        <strain evidence="2">W97</strain>
    </source>
</reference>
<keyword evidence="3" id="KW-1185">Reference proteome</keyword>
<feature type="compositionally biased region" description="Pro residues" evidence="1">
    <location>
        <begin position="723"/>
        <end position="733"/>
    </location>
</feature>
<sequence>MEFPLCIPQQGRTYLQRNASGASMSYDLSPYEAQRLLNLAAEPFFPDESIASESQLHASLSRQRSYTNPYHPTPSDAVALLPRNNSDASLYTPMRRRSLMTPGVATRPPVAEPIVPPAIQTGYALHSEAPSHDTPGFAGAGFLPIPHPSFDQSYIPRVHTPCEADYKQTGAFKHGTLRITNGSPARTPACQAADEAIRNGSQLQDEENVDVDSNVAAMAGEQEAAIAFLPELSLTISPFSLSDIGSESPELQITSKHTAIEDELFEDSSHEYDTEVLNVCFDKDAKPPLDEGKQKGLDRSDSGVVTSRLPGLPHKSLSKADSGYSSNVSIRSLSSRRNEQRGTGHSRNLPDVSPQGVARENVKPPSNVPVWTRSINVGSSETESQIPLFNESPPPVPEKDHTKALKSVTSRPHNSPVPAGKHDLVSDDLLVGEALTSAHHLLPDLNGTCTMSSTPNISNARKPGKLQRILSGARIPLTGQVTHVLDKEGSARPISQAAHENLHQCSGSSPRSFDNPVEGIGIMKGDLKITKAGKTSVTHDHDFAIRAPGNGPGMRRDQEKARGFRANLRLHSIGSTITRAASSVMAKTPMLRRPTPTPKNSSGRDASHQVPGTAAATTNYTNVNSQLGHMHAGDMDHPMSPPLASGRGLYGERVATAGRSNSLLSSRGGSDFWVHGAVRHNSLASQSGQYRTALQTSSFPGQYSVSGIPPPISMKTRNIGPLRVPPPIRPRSTPPVRSGMPTLSHKSSREGIQSYPPYNCPTSSNYTALPRQPSQESFYAYSAAQIQEFLNQSSRMPSMVTNNPSGIQSVAGEHWAAPVPGGLPNPQPGVIPSWEPSFDRSRRNSLASQTSQRSALSNRQPWPHHTPYDYPALRHRSSYDGYPSQTRQGYGQDTGPWPVLSRGNGQPYAPDPLSGQLASRPASQYQQHARHVSRGHLRHHSLDQYGSPIPYRVLHSYNSPAYRGVPIWSN</sequence>
<feature type="region of interest" description="Disordered" evidence="1">
    <location>
        <begin position="589"/>
        <end position="612"/>
    </location>
</feature>
<accession>A0A1W2TNF7</accession>
<organism evidence="2">
    <name type="scientific">Rosellinia necatrix</name>
    <name type="common">White root-rot fungus</name>
    <dbReference type="NCBI Taxonomy" id="77044"/>
    <lineage>
        <taxon>Eukaryota</taxon>
        <taxon>Fungi</taxon>
        <taxon>Dikarya</taxon>
        <taxon>Ascomycota</taxon>
        <taxon>Pezizomycotina</taxon>
        <taxon>Sordariomycetes</taxon>
        <taxon>Xylariomycetidae</taxon>
        <taxon>Xylariales</taxon>
        <taxon>Xylariaceae</taxon>
        <taxon>Rosellinia</taxon>
    </lineage>
</organism>
<dbReference type="AlphaFoldDB" id="A0A1W2TNF7"/>
<gene>
    <name evidence="2" type="ORF">SAMD00023353_4400080</name>
</gene>
<feature type="compositionally biased region" description="Low complexity" evidence="1">
    <location>
        <begin position="325"/>
        <end position="335"/>
    </location>
</feature>
<dbReference type="OMA" id="RQSINYN"/>
<feature type="region of interest" description="Disordered" evidence="1">
    <location>
        <begin position="701"/>
        <end position="758"/>
    </location>
</feature>